<dbReference type="CDD" id="cd10210">
    <property type="entry name" value="ASKHA_NBD_Arp6"/>
    <property type="match status" value="1"/>
</dbReference>
<comment type="similarity">
    <text evidence="1">Belongs to the actin family.</text>
</comment>
<evidence type="ECO:0008006" key="4">
    <source>
        <dbReference type="Google" id="ProtNLM"/>
    </source>
</evidence>
<dbReference type="Gene3D" id="2.30.36.70">
    <property type="entry name" value="Actin, Chain A, domain 2"/>
    <property type="match status" value="1"/>
</dbReference>
<organism evidence="2 3">
    <name type="scientific">Helicostylum pulchrum</name>
    <dbReference type="NCBI Taxonomy" id="562976"/>
    <lineage>
        <taxon>Eukaryota</taxon>
        <taxon>Fungi</taxon>
        <taxon>Fungi incertae sedis</taxon>
        <taxon>Mucoromycota</taxon>
        <taxon>Mucoromycotina</taxon>
        <taxon>Mucoromycetes</taxon>
        <taxon>Mucorales</taxon>
        <taxon>Mucorineae</taxon>
        <taxon>Mucoraceae</taxon>
        <taxon>Helicostylum</taxon>
    </lineage>
</organism>
<proteinExistence type="inferred from homology"/>
<sequence>MAMPTVILDNGAYNMKIGVASDDSLPRLVQNAIVRGKADKKQYIGDQLDECTDFSSLYYRLPFEKGLLVNWGIERSIWDRAYKNVAQIEPKESRLLVTEPYFNLPMIQDSYDQVIFEEYEFASCYRTIPAELCLFNELGGLFGDKIGSIPDCTLIVDSGYSFTHIVPFMKGKAVSKGIRRLNVGGKLLTNQLKEIVSFRSYDMMEETYIINDVKEKCSFISQNVYQDLANCKKQPNSIVQEYVLPDFTNNSTGHIRTKTDSKDNNSDQILTMSNERFMIPEILMHPSDIGLDQAGIPEAITQSVLACDSLTHGLLYANIVLVGGNANIPGYQERIEHDLRKLVPSEFDIRIVTPTE</sequence>
<evidence type="ECO:0000256" key="1">
    <source>
        <dbReference type="RuleBase" id="RU000487"/>
    </source>
</evidence>
<reference evidence="2 3" key="1">
    <citation type="submission" date="2024-04" db="EMBL/GenBank/DDBJ databases">
        <title>genome sequences of Mucor flavus KT1a and Helicostylum pulchrum KT1b strains isolation_sourced from the surface of a dry-aged beef.</title>
        <authorList>
            <person name="Toyotome T."/>
            <person name="Hosono M."/>
            <person name="Torimaru M."/>
            <person name="Fukuda K."/>
            <person name="Mikami N."/>
        </authorList>
    </citation>
    <scope>NUCLEOTIDE SEQUENCE [LARGE SCALE GENOMIC DNA]</scope>
    <source>
        <strain evidence="2 3">KT1b</strain>
    </source>
</reference>
<dbReference type="Gene3D" id="3.90.640.10">
    <property type="entry name" value="Actin, Chain A, domain 4"/>
    <property type="match status" value="1"/>
</dbReference>
<accession>A0ABP9Y491</accession>
<dbReference type="SUPFAM" id="SSF53067">
    <property type="entry name" value="Actin-like ATPase domain"/>
    <property type="match status" value="2"/>
</dbReference>
<name>A0ABP9Y491_9FUNG</name>
<dbReference type="InterPro" id="IPR004000">
    <property type="entry name" value="Actin"/>
</dbReference>
<protein>
    <recommendedName>
        <fullName evidence="4">Actin-related protein 6</fullName>
    </recommendedName>
</protein>
<dbReference type="EMBL" id="BAABUJ010000020">
    <property type="protein sequence ID" value="GAA5801812.1"/>
    <property type="molecule type" value="Genomic_DNA"/>
</dbReference>
<dbReference type="Pfam" id="PF00022">
    <property type="entry name" value="Actin"/>
    <property type="match status" value="1"/>
</dbReference>
<evidence type="ECO:0000313" key="3">
    <source>
        <dbReference type="Proteomes" id="UP001476247"/>
    </source>
</evidence>
<dbReference type="PANTHER" id="PTHR11937">
    <property type="entry name" value="ACTIN"/>
    <property type="match status" value="1"/>
</dbReference>
<evidence type="ECO:0000313" key="2">
    <source>
        <dbReference type="EMBL" id="GAA5801812.1"/>
    </source>
</evidence>
<dbReference type="SMART" id="SM00268">
    <property type="entry name" value="ACTIN"/>
    <property type="match status" value="1"/>
</dbReference>
<comment type="caution">
    <text evidence="2">The sequence shown here is derived from an EMBL/GenBank/DDBJ whole genome shotgun (WGS) entry which is preliminary data.</text>
</comment>
<dbReference type="InterPro" id="IPR043129">
    <property type="entry name" value="ATPase_NBD"/>
</dbReference>
<keyword evidence="3" id="KW-1185">Reference proteome</keyword>
<dbReference type="Gene3D" id="3.30.420.40">
    <property type="match status" value="2"/>
</dbReference>
<gene>
    <name evidence="2" type="ORF">HPULCUR_007266</name>
</gene>
<dbReference type="Proteomes" id="UP001476247">
    <property type="component" value="Unassembled WGS sequence"/>
</dbReference>